<organism evidence="1">
    <name type="scientific">Rhizophora mucronata</name>
    <name type="common">Asiatic mangrove</name>
    <dbReference type="NCBI Taxonomy" id="61149"/>
    <lineage>
        <taxon>Eukaryota</taxon>
        <taxon>Viridiplantae</taxon>
        <taxon>Streptophyta</taxon>
        <taxon>Embryophyta</taxon>
        <taxon>Tracheophyta</taxon>
        <taxon>Spermatophyta</taxon>
        <taxon>Magnoliopsida</taxon>
        <taxon>eudicotyledons</taxon>
        <taxon>Gunneridae</taxon>
        <taxon>Pentapetalae</taxon>
        <taxon>rosids</taxon>
        <taxon>fabids</taxon>
        <taxon>Malpighiales</taxon>
        <taxon>Rhizophoraceae</taxon>
        <taxon>Rhizophora</taxon>
    </lineage>
</organism>
<sequence>MSAGVYAFVSVKFIGITADQRWNARAKTLFTSSPSSFPGKKA</sequence>
<name>A0A2P2Q1F2_RHIMU</name>
<dbReference type="AlphaFoldDB" id="A0A2P2Q1F2"/>
<reference evidence="1" key="1">
    <citation type="submission" date="2018-02" db="EMBL/GenBank/DDBJ databases">
        <title>Rhizophora mucronata_Transcriptome.</title>
        <authorList>
            <person name="Meera S.P."/>
            <person name="Sreeshan A."/>
            <person name="Augustine A."/>
        </authorList>
    </citation>
    <scope>NUCLEOTIDE SEQUENCE</scope>
    <source>
        <tissue evidence="1">Leaf</tissue>
    </source>
</reference>
<dbReference type="EMBL" id="GGEC01080301">
    <property type="protein sequence ID" value="MBX60785.1"/>
    <property type="molecule type" value="Transcribed_RNA"/>
</dbReference>
<protein>
    <submittedName>
        <fullName evidence="1">Uncharacterized protein</fullName>
    </submittedName>
</protein>
<evidence type="ECO:0000313" key="1">
    <source>
        <dbReference type="EMBL" id="MBX60785.1"/>
    </source>
</evidence>
<accession>A0A2P2Q1F2</accession>
<proteinExistence type="predicted"/>